<proteinExistence type="predicted"/>
<name>X7YNK7_MYCXE</name>
<accession>X7YNK7</accession>
<organism evidence="2">
    <name type="scientific">Mycobacterium xenopi 4042</name>
    <dbReference type="NCBI Taxonomy" id="1299334"/>
    <lineage>
        <taxon>Bacteria</taxon>
        <taxon>Bacillati</taxon>
        <taxon>Actinomycetota</taxon>
        <taxon>Actinomycetes</taxon>
        <taxon>Mycobacteriales</taxon>
        <taxon>Mycobacteriaceae</taxon>
        <taxon>Mycobacterium</taxon>
    </lineage>
</organism>
<dbReference type="GO" id="GO:0016301">
    <property type="term" value="F:kinase activity"/>
    <property type="evidence" value="ECO:0007669"/>
    <property type="project" value="UniProtKB-KW"/>
</dbReference>
<feature type="region of interest" description="Disordered" evidence="1">
    <location>
        <begin position="1"/>
        <end position="21"/>
    </location>
</feature>
<gene>
    <name evidence="2" type="ORF">I553_9755</name>
</gene>
<reference evidence="2" key="1">
    <citation type="submission" date="2014-01" db="EMBL/GenBank/DDBJ databases">
        <authorList>
            <person name="Brown-Elliot B."/>
            <person name="Wallace R."/>
            <person name="Lenaerts A."/>
            <person name="Ordway D."/>
            <person name="DeGroote M.A."/>
            <person name="Parker T."/>
            <person name="Sizemore C."/>
            <person name="Tallon L.J."/>
            <person name="Sadzewicz L.K."/>
            <person name="Sengamalay N."/>
            <person name="Fraser C.M."/>
            <person name="Hine E."/>
            <person name="Shefchek K.A."/>
            <person name="Das S.P."/>
            <person name="Tettelin H."/>
        </authorList>
    </citation>
    <scope>NUCLEOTIDE SEQUENCE [LARGE SCALE GENOMIC DNA]</scope>
    <source>
        <strain evidence="2">4042</strain>
    </source>
</reference>
<dbReference type="AlphaFoldDB" id="X7YNK7"/>
<keyword evidence="2" id="KW-0418">Kinase</keyword>
<sequence>MGRRCLPLPVPEPPSATTMHTHTPTQVPGSGGLDAEALQRADHRAALRRCIDEHGFLAVGVPIQTDRPGEHERVARELAAAYDGEVLDVTTRLIAAMRELAERQGVSWNLIRSADAAEPGSRDARGLRAVIDRVVPQLTEELRASVFDGPSRAEPLILTEVSPLARYGHLDILATLSDLSAPRRRPVWVLLPQLRGQTGALVDRKPIQLGSPGQFLVWREEADAIHG</sequence>
<dbReference type="PATRIC" id="fig|1299334.3.peg.9248"/>
<evidence type="ECO:0000256" key="1">
    <source>
        <dbReference type="SAM" id="MobiDB-lite"/>
    </source>
</evidence>
<evidence type="ECO:0000313" key="2">
    <source>
        <dbReference type="EMBL" id="EUA08699.1"/>
    </source>
</evidence>
<keyword evidence="2" id="KW-0808">Transferase</keyword>
<protein>
    <submittedName>
        <fullName evidence="2">Serine/threonine kinase domain protein</fullName>
    </submittedName>
</protein>
<comment type="caution">
    <text evidence="2">The sequence shown here is derived from an EMBL/GenBank/DDBJ whole genome shotgun (WGS) entry which is preliminary data.</text>
</comment>
<dbReference type="EMBL" id="JAOB01000090">
    <property type="protein sequence ID" value="EUA08699.1"/>
    <property type="molecule type" value="Genomic_DNA"/>
</dbReference>